<keyword evidence="2" id="KW-1185">Reference proteome</keyword>
<gene>
    <name evidence="1" type="ORF">RPERSI_LOCUS32402</name>
</gene>
<feature type="non-terminal residue" evidence="1">
    <location>
        <position position="1"/>
    </location>
</feature>
<proteinExistence type="predicted"/>
<sequence length="96" mass="11024">STVDDYVNSKSHQENKTKAKRSSVHTYQRTLQTTLSASDNRWAIIKDLVEVMESIPQASTLQQVYLPDIFENHMVMLKNLFSEKSVSIIMDETMDS</sequence>
<dbReference type="Proteomes" id="UP000789920">
    <property type="component" value="Unassembled WGS sequence"/>
</dbReference>
<evidence type="ECO:0000313" key="2">
    <source>
        <dbReference type="Proteomes" id="UP000789920"/>
    </source>
</evidence>
<accession>A0ACA9SLY3</accession>
<organism evidence="1 2">
    <name type="scientific">Racocetra persica</name>
    <dbReference type="NCBI Taxonomy" id="160502"/>
    <lineage>
        <taxon>Eukaryota</taxon>
        <taxon>Fungi</taxon>
        <taxon>Fungi incertae sedis</taxon>
        <taxon>Mucoromycota</taxon>
        <taxon>Glomeromycotina</taxon>
        <taxon>Glomeromycetes</taxon>
        <taxon>Diversisporales</taxon>
        <taxon>Gigasporaceae</taxon>
        <taxon>Racocetra</taxon>
    </lineage>
</organism>
<protein>
    <submittedName>
        <fullName evidence="1">21669_t:CDS:1</fullName>
    </submittedName>
</protein>
<feature type="non-terminal residue" evidence="1">
    <location>
        <position position="96"/>
    </location>
</feature>
<reference evidence="1" key="1">
    <citation type="submission" date="2021-06" db="EMBL/GenBank/DDBJ databases">
        <authorList>
            <person name="Kallberg Y."/>
            <person name="Tangrot J."/>
            <person name="Rosling A."/>
        </authorList>
    </citation>
    <scope>NUCLEOTIDE SEQUENCE</scope>
    <source>
        <strain evidence="1">MA461A</strain>
    </source>
</reference>
<evidence type="ECO:0000313" key="1">
    <source>
        <dbReference type="EMBL" id="CAG8842616.1"/>
    </source>
</evidence>
<name>A0ACA9SLY3_9GLOM</name>
<dbReference type="EMBL" id="CAJVQC010134928">
    <property type="protein sequence ID" value="CAG8842616.1"/>
    <property type="molecule type" value="Genomic_DNA"/>
</dbReference>
<comment type="caution">
    <text evidence="1">The sequence shown here is derived from an EMBL/GenBank/DDBJ whole genome shotgun (WGS) entry which is preliminary data.</text>
</comment>